<dbReference type="PATRIC" id="fig|1398.18.peg.2739"/>
<reference evidence="3" key="4">
    <citation type="submission" date="2016-01" db="EMBL/GenBank/DDBJ databases">
        <authorList>
            <person name="Oliw E.H."/>
        </authorList>
    </citation>
    <scope>NUCLEOTIDE SEQUENCE [LARGE SCALE GENOMIC DNA]</scope>
    <source>
        <strain evidence="3">GED7749B</strain>
    </source>
</reference>
<dbReference type="RefSeq" id="WP_014095602.1">
    <property type="nucleotide sequence ID" value="NZ_CP010525.1"/>
</dbReference>
<dbReference type="Proteomes" id="UP000032024">
    <property type="component" value="Chromosome"/>
</dbReference>
<reference evidence="4" key="2">
    <citation type="submission" date="2015-01" db="EMBL/GenBank/DDBJ databases">
        <title>Comparative genome analysis of Bacillus coagulans HM-08, Clostridium butyricum HM-68, Bacillus subtilis HM-66 and Bacillus paralicheniformis BL-09.</title>
        <authorList>
            <person name="Zhang H."/>
        </authorList>
    </citation>
    <scope>NUCLEOTIDE SEQUENCE [LARGE SCALE GENOMIC DNA]</scope>
    <source>
        <strain evidence="4">HM-08</strain>
    </source>
</reference>
<gene>
    <name evidence="3" type="ORF">HMPREF3213_03390</name>
    <name evidence="2" type="ORF">SB48_HM08orf04391</name>
</gene>
<protein>
    <submittedName>
        <fullName evidence="2">Protein YlaF</fullName>
    </submittedName>
</protein>
<dbReference type="GeneID" id="93260302"/>
<feature type="transmembrane region" description="Helical" evidence="1">
    <location>
        <begin position="7"/>
        <end position="26"/>
    </location>
</feature>
<organism evidence="3 5">
    <name type="scientific">Heyndrickxia coagulans</name>
    <name type="common">Weizmannia coagulans</name>
    <dbReference type="NCBI Taxonomy" id="1398"/>
    <lineage>
        <taxon>Bacteria</taxon>
        <taxon>Bacillati</taxon>
        <taxon>Bacillota</taxon>
        <taxon>Bacilli</taxon>
        <taxon>Bacillales</taxon>
        <taxon>Bacillaceae</taxon>
        <taxon>Heyndrickxia</taxon>
    </lineage>
</organism>
<evidence type="ECO:0000313" key="2">
    <source>
        <dbReference type="EMBL" id="AJO23550.1"/>
    </source>
</evidence>
<keyword evidence="4" id="KW-1185">Reference proteome</keyword>
<evidence type="ECO:0000256" key="1">
    <source>
        <dbReference type="SAM" id="Phobius"/>
    </source>
</evidence>
<reference evidence="5" key="3">
    <citation type="submission" date="2016-01" db="EMBL/GenBank/DDBJ databases">
        <authorList>
            <person name="Mitreva M."/>
            <person name="Pepin K.H."/>
            <person name="Mihindukulasuriya K.A."/>
            <person name="Fulton R."/>
            <person name="Fronick C."/>
            <person name="O'Laughlin M."/>
            <person name="Miner T."/>
            <person name="Herter B."/>
            <person name="Rosa B.A."/>
            <person name="Cordes M."/>
            <person name="Tomlinson C."/>
            <person name="Wollam A."/>
            <person name="Palsikar V.B."/>
            <person name="Mardis E.R."/>
            <person name="Wilson R.K."/>
        </authorList>
    </citation>
    <scope>NUCLEOTIDE SEQUENCE [LARGE SCALE GENOMIC DNA]</scope>
    <source>
        <strain evidence="5">GED7749B</strain>
    </source>
</reference>
<accession>A0A0C5CDD1</accession>
<dbReference type="AlphaFoldDB" id="A0A0C5CDD1"/>
<reference evidence="2" key="1">
    <citation type="submission" date="2015-01" db="EMBL/GenBank/DDBJ databases">
        <title>Comparative genome analysis of Bacillus coagulans HM-08, Clostridium butyricum HM-68, Bacillus subtilis HM-66 and Bacillus licheniformis BL-09.</title>
        <authorList>
            <person name="Zhang H."/>
        </authorList>
    </citation>
    <scope>NUCLEOTIDE SEQUENCE [LARGE SCALE GENOMIC DNA]</scope>
    <source>
        <strain evidence="2">HM-08</strain>
    </source>
</reference>
<sequence length="61" mass="6615">MREIKWVFVFFSLAAFLSMCGIGVAIGAQSVAGILGCTALLIVIMGFGFKTKKKMREEGKL</sequence>
<keyword evidence="1" id="KW-0472">Membrane</keyword>
<proteinExistence type="predicted"/>
<keyword evidence="1" id="KW-1133">Transmembrane helix</keyword>
<dbReference type="STRING" id="1398.AB434_2546"/>
<dbReference type="Pfam" id="PF17259">
    <property type="entry name" value="DUF5325"/>
    <property type="match status" value="1"/>
</dbReference>
<keyword evidence="1" id="KW-0812">Transmembrane</keyword>
<evidence type="ECO:0000313" key="3">
    <source>
        <dbReference type="EMBL" id="KWZ77201.1"/>
    </source>
</evidence>
<dbReference type="InterPro" id="IPR035211">
    <property type="entry name" value="DUF5325"/>
</dbReference>
<dbReference type="EMBL" id="LRPN01000177">
    <property type="protein sequence ID" value="KWZ77201.1"/>
    <property type="molecule type" value="Genomic_DNA"/>
</dbReference>
<feature type="transmembrane region" description="Helical" evidence="1">
    <location>
        <begin position="32"/>
        <end position="49"/>
    </location>
</feature>
<evidence type="ECO:0000313" key="4">
    <source>
        <dbReference type="Proteomes" id="UP000032024"/>
    </source>
</evidence>
<name>A0A0C5CDD1_HEYCO</name>
<evidence type="ECO:0000313" key="5">
    <source>
        <dbReference type="Proteomes" id="UP000070376"/>
    </source>
</evidence>
<dbReference type="Proteomes" id="UP000070376">
    <property type="component" value="Unassembled WGS sequence"/>
</dbReference>
<dbReference type="EMBL" id="CP010525">
    <property type="protein sequence ID" value="AJO23550.1"/>
    <property type="molecule type" value="Genomic_DNA"/>
</dbReference>